<accession>A0A4D9DKD8</accession>
<feature type="domain" description="PLAT" evidence="2">
    <location>
        <begin position="1"/>
        <end position="40"/>
    </location>
</feature>
<dbReference type="EMBL" id="QXTE01006019">
    <property type="protein sequence ID" value="TFJ95472.1"/>
    <property type="molecule type" value="Genomic_DNA"/>
</dbReference>
<name>A0A4D9DKD8_9SAUR</name>
<comment type="caution">
    <text evidence="3">The sequence shown here is derived from an EMBL/GenBank/DDBJ whole genome shotgun (WGS) entry which is preliminary data.</text>
</comment>
<gene>
    <name evidence="3" type="ORF">DR999_PMT22955</name>
</gene>
<reference evidence="3 4" key="2">
    <citation type="submission" date="2019-04" db="EMBL/GenBank/DDBJ databases">
        <title>The genome sequence of big-headed turtle.</title>
        <authorList>
            <person name="Gong S."/>
        </authorList>
    </citation>
    <scope>NUCLEOTIDE SEQUENCE [LARGE SCALE GENOMIC DNA]</scope>
    <source>
        <strain evidence="3">DO16091913</strain>
        <tissue evidence="3">Muscle</tissue>
    </source>
</reference>
<evidence type="ECO:0000313" key="3">
    <source>
        <dbReference type="EMBL" id="TFJ95472.1"/>
    </source>
</evidence>
<organism evidence="3 4">
    <name type="scientific">Platysternon megacephalum</name>
    <name type="common">big-headed turtle</name>
    <dbReference type="NCBI Taxonomy" id="55544"/>
    <lineage>
        <taxon>Eukaryota</taxon>
        <taxon>Metazoa</taxon>
        <taxon>Chordata</taxon>
        <taxon>Craniata</taxon>
        <taxon>Vertebrata</taxon>
        <taxon>Euteleostomi</taxon>
        <taxon>Archelosauria</taxon>
        <taxon>Testudinata</taxon>
        <taxon>Testudines</taxon>
        <taxon>Cryptodira</taxon>
        <taxon>Durocryptodira</taxon>
        <taxon>Testudinoidea</taxon>
        <taxon>Platysternidae</taxon>
        <taxon>Platysternon</taxon>
    </lineage>
</organism>
<dbReference type="AlphaFoldDB" id="A0A4D9DKD8"/>
<dbReference type="PROSITE" id="PS50095">
    <property type="entry name" value="PLAT"/>
    <property type="match status" value="1"/>
</dbReference>
<dbReference type="OrthoDB" id="9895813at2759"/>
<proteinExistence type="predicted"/>
<evidence type="ECO:0000313" key="4">
    <source>
        <dbReference type="Proteomes" id="UP000297703"/>
    </source>
</evidence>
<evidence type="ECO:0000259" key="2">
    <source>
        <dbReference type="PROSITE" id="PS50095"/>
    </source>
</evidence>
<keyword evidence="4" id="KW-1185">Reference proteome</keyword>
<dbReference type="InterPro" id="IPR001024">
    <property type="entry name" value="PLAT/LH2_dom"/>
</dbReference>
<evidence type="ECO:0000256" key="1">
    <source>
        <dbReference type="PROSITE-ProRule" id="PRU00152"/>
    </source>
</evidence>
<sequence>MYLKMITIKESADSDKEWIFPCWNWLDTHLGICETVCEIITIGRSFCNKTEVNESSTCLHQGLYNCYNFFIWL</sequence>
<dbReference type="Proteomes" id="UP000297703">
    <property type="component" value="Unassembled WGS sequence"/>
</dbReference>
<dbReference type="STRING" id="55544.A0A4D9DKD8"/>
<reference evidence="3 4" key="1">
    <citation type="submission" date="2019-04" db="EMBL/GenBank/DDBJ databases">
        <title>Draft genome of the big-headed turtle Platysternon megacephalum.</title>
        <authorList>
            <person name="Gong S."/>
        </authorList>
    </citation>
    <scope>NUCLEOTIDE SEQUENCE [LARGE SCALE GENOMIC DNA]</scope>
    <source>
        <strain evidence="3">DO16091913</strain>
        <tissue evidence="3">Muscle</tissue>
    </source>
</reference>
<protein>
    <submittedName>
        <fullName evidence="3">Beta-galactosidase-1-like protein</fullName>
    </submittedName>
</protein>
<comment type="caution">
    <text evidence="1">Lacks conserved residue(s) required for the propagation of feature annotation.</text>
</comment>